<feature type="region of interest" description="Disordered" evidence="6">
    <location>
        <begin position="532"/>
        <end position="580"/>
    </location>
</feature>
<comment type="subcellular location">
    <subcellularLocation>
        <location evidence="1">Nucleus</location>
    </subcellularLocation>
</comment>
<evidence type="ECO:0000256" key="3">
    <source>
        <dbReference type="ARBA" id="ARBA00023015"/>
    </source>
</evidence>
<evidence type="ECO:0000313" key="8">
    <source>
        <dbReference type="EMBL" id="KAL0919648.1"/>
    </source>
</evidence>
<keyword evidence="9" id="KW-1185">Reference proteome</keyword>
<evidence type="ECO:0000256" key="4">
    <source>
        <dbReference type="ARBA" id="ARBA00023163"/>
    </source>
</evidence>
<dbReference type="PANTHER" id="PTHR12264:SF26">
    <property type="entry name" value="TRANSCRIPTION INITIATION FACTOR TFIID SUBUNIT 12B"/>
    <property type="match status" value="1"/>
</dbReference>
<dbReference type="InterPro" id="IPR037794">
    <property type="entry name" value="TAF12"/>
</dbReference>
<proteinExistence type="inferred from homology"/>
<feature type="domain" description="Transcription initiation factor TFIID subunit 12" evidence="7">
    <location>
        <begin position="426"/>
        <end position="493"/>
    </location>
</feature>
<keyword evidence="4" id="KW-0804">Transcription</keyword>
<feature type="region of interest" description="Disordered" evidence="6">
    <location>
        <begin position="1"/>
        <end position="98"/>
    </location>
</feature>
<feature type="compositionally biased region" description="Polar residues" evidence="6">
    <location>
        <begin position="532"/>
        <end position="550"/>
    </location>
</feature>
<keyword evidence="3" id="KW-0805">Transcription regulation</keyword>
<name>A0ABD0VB65_DENTH</name>
<evidence type="ECO:0000256" key="1">
    <source>
        <dbReference type="ARBA" id="ARBA00004123"/>
    </source>
</evidence>
<dbReference type="CDD" id="cd07981">
    <property type="entry name" value="HFD_TAF12"/>
    <property type="match status" value="1"/>
</dbReference>
<evidence type="ECO:0000256" key="2">
    <source>
        <dbReference type="ARBA" id="ARBA00007530"/>
    </source>
</evidence>
<dbReference type="AlphaFoldDB" id="A0ABD0VB65"/>
<feature type="region of interest" description="Disordered" evidence="6">
    <location>
        <begin position="298"/>
        <end position="332"/>
    </location>
</feature>
<dbReference type="Proteomes" id="UP001552299">
    <property type="component" value="Unassembled WGS sequence"/>
</dbReference>
<feature type="compositionally biased region" description="Low complexity" evidence="6">
    <location>
        <begin position="317"/>
        <end position="332"/>
    </location>
</feature>
<reference evidence="8 9" key="1">
    <citation type="journal article" date="2024" name="Plant Biotechnol. J.">
        <title>Dendrobium thyrsiflorum genome and its molecular insights into genes involved in important horticultural traits.</title>
        <authorList>
            <person name="Chen B."/>
            <person name="Wang J.Y."/>
            <person name="Zheng P.J."/>
            <person name="Li K.L."/>
            <person name="Liang Y.M."/>
            <person name="Chen X.F."/>
            <person name="Zhang C."/>
            <person name="Zhao X."/>
            <person name="He X."/>
            <person name="Zhang G.Q."/>
            <person name="Liu Z.J."/>
            <person name="Xu Q."/>
        </authorList>
    </citation>
    <scope>NUCLEOTIDE SEQUENCE [LARGE SCALE GENOMIC DNA]</scope>
    <source>
        <strain evidence="8">GZMU011</strain>
    </source>
</reference>
<evidence type="ECO:0000256" key="5">
    <source>
        <dbReference type="ARBA" id="ARBA00023242"/>
    </source>
</evidence>
<evidence type="ECO:0000256" key="6">
    <source>
        <dbReference type="SAM" id="MobiDB-lite"/>
    </source>
</evidence>
<dbReference type="Pfam" id="PF03847">
    <property type="entry name" value="TFIID_20kDa"/>
    <property type="match status" value="1"/>
</dbReference>
<dbReference type="PANTHER" id="PTHR12264">
    <property type="entry name" value="TRANSCRIPTION INITIATION FACTOR TFIID SUBUNIT 12"/>
    <property type="match status" value="1"/>
</dbReference>
<dbReference type="EMBL" id="JANQDX010000009">
    <property type="protein sequence ID" value="KAL0919648.1"/>
    <property type="molecule type" value="Genomic_DNA"/>
</dbReference>
<dbReference type="SUPFAM" id="SSF47113">
    <property type="entry name" value="Histone-fold"/>
    <property type="match status" value="1"/>
</dbReference>
<dbReference type="GO" id="GO:0005634">
    <property type="term" value="C:nucleus"/>
    <property type="evidence" value="ECO:0007669"/>
    <property type="project" value="UniProtKB-SubCell"/>
</dbReference>
<feature type="region of interest" description="Disordered" evidence="6">
    <location>
        <begin position="395"/>
        <end position="422"/>
    </location>
</feature>
<organism evidence="8 9">
    <name type="scientific">Dendrobium thyrsiflorum</name>
    <name type="common">Pinecone-like raceme dendrobium</name>
    <name type="synonym">Orchid</name>
    <dbReference type="NCBI Taxonomy" id="117978"/>
    <lineage>
        <taxon>Eukaryota</taxon>
        <taxon>Viridiplantae</taxon>
        <taxon>Streptophyta</taxon>
        <taxon>Embryophyta</taxon>
        <taxon>Tracheophyta</taxon>
        <taxon>Spermatophyta</taxon>
        <taxon>Magnoliopsida</taxon>
        <taxon>Liliopsida</taxon>
        <taxon>Asparagales</taxon>
        <taxon>Orchidaceae</taxon>
        <taxon>Epidendroideae</taxon>
        <taxon>Malaxideae</taxon>
        <taxon>Dendrobiinae</taxon>
        <taxon>Dendrobium</taxon>
    </lineage>
</organism>
<feature type="compositionally biased region" description="Polar residues" evidence="6">
    <location>
        <begin position="50"/>
        <end position="71"/>
    </location>
</feature>
<evidence type="ECO:0000313" key="9">
    <source>
        <dbReference type="Proteomes" id="UP001552299"/>
    </source>
</evidence>
<feature type="compositionally biased region" description="Low complexity" evidence="6">
    <location>
        <begin position="402"/>
        <end position="418"/>
    </location>
</feature>
<keyword evidence="5" id="KW-0539">Nucleus</keyword>
<dbReference type="FunFam" id="1.10.20.10:FF:000011">
    <property type="entry name" value="Transcription initiation factor TFIID subunit 12"/>
    <property type="match status" value="1"/>
</dbReference>
<dbReference type="InterPro" id="IPR009072">
    <property type="entry name" value="Histone-fold"/>
</dbReference>
<dbReference type="InterPro" id="IPR003228">
    <property type="entry name" value="TFIID_TAF12_dom"/>
</dbReference>
<gene>
    <name evidence="8" type="ORF">M5K25_011759</name>
</gene>
<evidence type="ECO:0000259" key="7">
    <source>
        <dbReference type="Pfam" id="PF03847"/>
    </source>
</evidence>
<comment type="caution">
    <text evidence="8">The sequence shown here is derived from an EMBL/GenBank/DDBJ whole genome shotgun (WGS) entry which is preliminary data.</text>
</comment>
<comment type="similarity">
    <text evidence="2">Belongs to the TAF12 family.</text>
</comment>
<feature type="compositionally biased region" description="Polar residues" evidence="6">
    <location>
        <begin position="89"/>
        <end position="98"/>
    </location>
</feature>
<feature type="compositionally biased region" description="Polar residues" evidence="6">
    <location>
        <begin position="298"/>
        <end position="316"/>
    </location>
</feature>
<dbReference type="Gene3D" id="1.10.20.10">
    <property type="entry name" value="Histone, subunit A"/>
    <property type="match status" value="1"/>
</dbReference>
<protein>
    <recommendedName>
        <fullName evidence="7">Transcription initiation factor TFIID subunit 12 domain-containing protein</fullName>
    </recommendedName>
</protein>
<accession>A0ABD0VB65</accession>
<sequence length="580" mass="62624">MAANSASSSPPKPFPPSNGGGDQMALPNAQNPSLSSPSIAPSPPSIDLPQISSPQLSHSQPQITPTGTLDFSTKPLATPQQQQIQQQQSNTMSPSSNFQMQPVLQRSGSMQRVNQIQQQFGTAIGAASSMRQGVYGGQMSFSGQQQQLGNGIARPGMMGQAGQLPMLSNQAAAHFNIQSQMLAQPRQKGGLMQSAQFQNANSSGQALQGMQAMGLMSSLGLNSQLRANGPLSYGQQRLTAGQMRQQLSQQAALSSPQKLAGQNLQRVSSLASVNSQLSGVTQNGQSTLMPGTISQQQWLKQMQSGAPSAVSPSYHIQPQQQSQLPQQLSSQLHQKSLSLNQQQISQLVQQQAQLRTPHQHQAQLLQQQQQLQQLQQLHQQQQSPRMSGLTVSKSLTGLQPDTASSGTIMTGGSSSQGTEASSQILGKRKLQDLVSQVDALGKLDPEVEDLLLEIADDFIDSVTMFACSLAKHRKSSTLEPKDLLLHLEKNWHLTIPGFTREEQKNQKHPVSADVHNKRLEVVRALMESQQMQRETMTGKGTSKQAASNSAIDWKIKSSPSSEQLTLPAAGPQVMQKIPRY</sequence>